<sequence>MDNCPQLPTEMVEEIFKFMDPFTYRAAFAKTNIYRRKFQDKLMERYTVGLAEETTTHIQNEGKITDAFRKKKLWFLSDNCLKSIPMYVYFRYKKSKKRAKLSRYDKMVMEKIFFDDKMLHELELTNYFASRKENYDICEDLLLQRYYPGLKPNQLYLVLMCLTLNEDDSDKILRGFNKKLDWVLGGIMERHYSFNDYIFLKKWDIMYKPKIN</sequence>
<accession>K4EQ18</accession>
<dbReference type="KEGG" id="vg:13842662"/>
<dbReference type="GeneID" id="13842662"/>
<reference evidence="1 2" key="1">
    <citation type="journal article" date="2012" name="BMC Genomics">
        <title>Genome of Epinotia aporema granulovirus (EpapGV), a polyorganotropic fast killing betabaculovirus with a novel thymidylate kinase gene.</title>
        <authorList>
            <person name="Ferrelli M.L."/>
            <person name="Salvador R."/>
            <person name="Biedma M.E."/>
            <person name="Berretta M.F."/>
            <person name="Haase S."/>
            <person name="Sciocco-Cap A."/>
            <person name="Ghiringhelli P.D."/>
            <person name="Romanowski V."/>
        </authorList>
    </citation>
    <scope>NUCLEOTIDE SEQUENCE [LARGE SCALE GENOMIC DNA]</scope>
</reference>
<proteinExistence type="predicted"/>
<name>K4EQ18_9BBAC</name>
<evidence type="ECO:0000313" key="2">
    <source>
        <dbReference type="Proteomes" id="UP000201571"/>
    </source>
</evidence>
<protein>
    <submittedName>
        <fullName evidence="1">LEF-7</fullName>
    </submittedName>
</protein>
<dbReference type="RefSeq" id="YP_006908544.1">
    <property type="nucleotide sequence ID" value="NC_018875.1"/>
</dbReference>
<dbReference type="Proteomes" id="UP000201571">
    <property type="component" value="Segment"/>
</dbReference>
<gene>
    <name evidence="1" type="primary">lef-7</name>
</gene>
<organism evidence="1 2">
    <name type="scientific">Epinotia aporema granulovirus</name>
    <dbReference type="NCBI Taxonomy" id="166056"/>
    <lineage>
        <taxon>Viruses</taxon>
        <taxon>Viruses incertae sedis</taxon>
        <taxon>Naldaviricetes</taxon>
        <taxon>Lefavirales</taxon>
        <taxon>Baculoviridae</taxon>
        <taxon>Betabaculovirus</taxon>
        <taxon>Betabaculovirus epaporemae</taxon>
    </lineage>
</organism>
<dbReference type="EMBL" id="JN408834">
    <property type="protein sequence ID" value="AER41462.1"/>
    <property type="molecule type" value="Genomic_DNA"/>
</dbReference>
<keyword evidence="2" id="KW-1185">Reference proteome</keyword>
<evidence type="ECO:0000313" key="1">
    <source>
        <dbReference type="EMBL" id="AER41462.1"/>
    </source>
</evidence>